<accession>A0A0D0ASH0</accession>
<name>A0A0D0ASH0_9AGAM</name>
<reference evidence="1 2" key="1">
    <citation type="submission" date="2014-04" db="EMBL/GenBank/DDBJ databases">
        <authorList>
            <consortium name="DOE Joint Genome Institute"/>
            <person name="Kuo A."/>
            <person name="Ruytinx J."/>
            <person name="Rineau F."/>
            <person name="Colpaert J."/>
            <person name="Kohler A."/>
            <person name="Nagy L.G."/>
            <person name="Floudas D."/>
            <person name="Copeland A."/>
            <person name="Barry K.W."/>
            <person name="Cichocki N."/>
            <person name="Veneault-Fourrey C."/>
            <person name="LaButti K."/>
            <person name="Lindquist E.A."/>
            <person name="Lipzen A."/>
            <person name="Lundell T."/>
            <person name="Morin E."/>
            <person name="Murat C."/>
            <person name="Sun H."/>
            <person name="Tunlid A."/>
            <person name="Henrissat B."/>
            <person name="Grigoriev I.V."/>
            <person name="Hibbett D.S."/>
            <person name="Martin F."/>
            <person name="Nordberg H.P."/>
            <person name="Cantor M.N."/>
            <person name="Hua S.X."/>
        </authorList>
    </citation>
    <scope>NUCLEOTIDE SEQUENCE [LARGE SCALE GENOMIC DNA]</scope>
    <source>
        <strain evidence="1 2">UH-Slu-Lm8-n1</strain>
    </source>
</reference>
<dbReference type="HOGENOM" id="CLU_2307914_0_0_1"/>
<dbReference type="EMBL" id="KN835469">
    <property type="protein sequence ID" value="KIK37202.1"/>
    <property type="molecule type" value="Genomic_DNA"/>
</dbReference>
<dbReference type="Proteomes" id="UP000054485">
    <property type="component" value="Unassembled WGS sequence"/>
</dbReference>
<evidence type="ECO:0000313" key="1">
    <source>
        <dbReference type="EMBL" id="KIK37202.1"/>
    </source>
</evidence>
<proteinExistence type="predicted"/>
<keyword evidence="2" id="KW-1185">Reference proteome</keyword>
<protein>
    <submittedName>
        <fullName evidence="1">Uncharacterized protein</fullName>
    </submittedName>
</protein>
<evidence type="ECO:0000313" key="2">
    <source>
        <dbReference type="Proteomes" id="UP000054485"/>
    </source>
</evidence>
<dbReference type="InParanoid" id="A0A0D0ASH0"/>
<dbReference type="AlphaFoldDB" id="A0A0D0ASH0"/>
<sequence>MSKMRLVVCAQLILEHCVEPRAPNLLRPHDMRISAVLRCSGRSSCPKGDCAGLCRGFVYIKSVLFHSLPSYLFKRAPLSLPNESANAPSNRTHAEPGALC</sequence>
<organism evidence="1 2">
    <name type="scientific">Suillus luteus UH-Slu-Lm8-n1</name>
    <dbReference type="NCBI Taxonomy" id="930992"/>
    <lineage>
        <taxon>Eukaryota</taxon>
        <taxon>Fungi</taxon>
        <taxon>Dikarya</taxon>
        <taxon>Basidiomycota</taxon>
        <taxon>Agaricomycotina</taxon>
        <taxon>Agaricomycetes</taxon>
        <taxon>Agaricomycetidae</taxon>
        <taxon>Boletales</taxon>
        <taxon>Suillineae</taxon>
        <taxon>Suillaceae</taxon>
        <taxon>Suillus</taxon>
    </lineage>
</organism>
<reference evidence="2" key="2">
    <citation type="submission" date="2015-01" db="EMBL/GenBank/DDBJ databases">
        <title>Evolutionary Origins and Diversification of the Mycorrhizal Mutualists.</title>
        <authorList>
            <consortium name="DOE Joint Genome Institute"/>
            <consortium name="Mycorrhizal Genomics Consortium"/>
            <person name="Kohler A."/>
            <person name="Kuo A."/>
            <person name="Nagy L.G."/>
            <person name="Floudas D."/>
            <person name="Copeland A."/>
            <person name="Barry K.W."/>
            <person name="Cichocki N."/>
            <person name="Veneault-Fourrey C."/>
            <person name="LaButti K."/>
            <person name="Lindquist E.A."/>
            <person name="Lipzen A."/>
            <person name="Lundell T."/>
            <person name="Morin E."/>
            <person name="Murat C."/>
            <person name="Riley R."/>
            <person name="Ohm R."/>
            <person name="Sun H."/>
            <person name="Tunlid A."/>
            <person name="Henrissat B."/>
            <person name="Grigoriev I.V."/>
            <person name="Hibbett D.S."/>
            <person name="Martin F."/>
        </authorList>
    </citation>
    <scope>NUCLEOTIDE SEQUENCE [LARGE SCALE GENOMIC DNA]</scope>
    <source>
        <strain evidence="2">UH-Slu-Lm8-n1</strain>
    </source>
</reference>
<gene>
    <name evidence="1" type="ORF">CY34DRAFT_470688</name>
</gene>